<dbReference type="EMBL" id="AJWJ01000001">
    <property type="protein sequence ID" value="KAF2078697.1"/>
    <property type="molecule type" value="Genomic_DNA"/>
</dbReference>
<evidence type="ECO:0000256" key="2">
    <source>
        <dbReference type="ARBA" id="ARBA00022598"/>
    </source>
</evidence>
<evidence type="ECO:0000256" key="8">
    <source>
        <dbReference type="ARBA" id="ARBA00023306"/>
    </source>
</evidence>
<dbReference type="OrthoDB" id="7627253at2759"/>
<evidence type="ECO:0000313" key="14">
    <source>
        <dbReference type="EMBL" id="KAF2078697.1"/>
    </source>
</evidence>
<evidence type="ECO:0000259" key="11">
    <source>
        <dbReference type="Pfam" id="PF01225"/>
    </source>
</evidence>
<dbReference type="GO" id="GO:0008360">
    <property type="term" value="P:regulation of cell shape"/>
    <property type="evidence" value="ECO:0007669"/>
    <property type="project" value="UniProtKB-KW"/>
</dbReference>
<dbReference type="SUPFAM" id="SSF53244">
    <property type="entry name" value="MurD-like peptide ligases, peptide-binding domain"/>
    <property type="match status" value="1"/>
</dbReference>
<dbReference type="HAMAP" id="MF_02019">
    <property type="entry name" value="MurF"/>
    <property type="match status" value="1"/>
</dbReference>
<evidence type="ECO:0000259" key="12">
    <source>
        <dbReference type="Pfam" id="PF02875"/>
    </source>
</evidence>
<feature type="domain" description="Mur ligase N-terminal catalytic" evidence="11">
    <location>
        <begin position="14"/>
        <end position="82"/>
    </location>
</feature>
<evidence type="ECO:0000256" key="1">
    <source>
        <dbReference type="ARBA" id="ARBA00022490"/>
    </source>
</evidence>
<dbReference type="Gene3D" id="3.90.190.20">
    <property type="entry name" value="Mur ligase, C-terminal domain"/>
    <property type="match status" value="1"/>
</dbReference>
<dbReference type="Proteomes" id="UP000695562">
    <property type="component" value="Unassembled WGS sequence"/>
</dbReference>
<sequence length="428" mass="47274">MEQLYQLYLQHPVVTTDSRACLPNSIFVALRGENFNGNAFAGKALEQGCAYAIVDQAEYAEAPKTILVDNCLQTLQELAKHHRGQCTGTTLIAITGSNGKTTTKELVASVLSQKYKTLFTQGNLNNAIGLPLTLLKLRNDHEFAVIEMGASGPGDIKTLCEIAQPDIGIITNVGKAHLKGFGSFEGVIKAKGELYDYIRSKKGKIFINHSNQFLQEISSGLDKFEYGTTSGLFVSGKVNSERSLYFSFDWKTNNSELQLIQTQLVGEYNLENALAAAAIGSFFNVETALINSALQNYVPKNNRSQLKKTQHNTLIIDAYNANPTSMYASLLNFKNINVSPKAVILGDMLQVGEYSKEEHQKIVDLLVECQLDKVFLIGECFSSTKNQYNTFGTLSDFIDKISEINLIGFTILIKASRGLKLERTIEYL</sequence>
<accession>A0A8J4Q4R5</accession>
<dbReference type="InterPro" id="IPR036565">
    <property type="entry name" value="Mur-like_cat_sf"/>
</dbReference>
<keyword evidence="5" id="KW-0067">ATP-binding</keyword>
<dbReference type="PANTHER" id="PTHR43024">
    <property type="entry name" value="UDP-N-ACETYLMURAMOYL-TRIPEPTIDE--D-ALANYL-D-ALANINE LIGASE"/>
    <property type="match status" value="1"/>
</dbReference>
<organism evidence="14 15">
    <name type="scientific">Polysphondylium violaceum</name>
    <dbReference type="NCBI Taxonomy" id="133409"/>
    <lineage>
        <taxon>Eukaryota</taxon>
        <taxon>Amoebozoa</taxon>
        <taxon>Evosea</taxon>
        <taxon>Eumycetozoa</taxon>
        <taxon>Dictyostelia</taxon>
        <taxon>Dictyosteliales</taxon>
        <taxon>Dictyosteliaceae</taxon>
        <taxon>Polysphondylium</taxon>
    </lineage>
</organism>
<dbReference type="GO" id="GO:0051301">
    <property type="term" value="P:cell division"/>
    <property type="evidence" value="ECO:0007669"/>
    <property type="project" value="UniProtKB-KW"/>
</dbReference>
<keyword evidence="7" id="KW-0573">Peptidoglycan synthesis</keyword>
<evidence type="ECO:0000256" key="9">
    <source>
        <dbReference type="ARBA" id="ARBA00023316"/>
    </source>
</evidence>
<gene>
    <name evidence="14" type="ORF">CYY_000068</name>
</gene>
<dbReference type="AlphaFoldDB" id="A0A8J4Q4R5"/>
<keyword evidence="1" id="KW-0963">Cytoplasm</keyword>
<evidence type="ECO:0000256" key="5">
    <source>
        <dbReference type="ARBA" id="ARBA00022840"/>
    </source>
</evidence>
<proteinExistence type="inferred from homology"/>
<name>A0A8J4Q4R5_9MYCE</name>
<dbReference type="InterPro" id="IPR000713">
    <property type="entry name" value="Mur_ligase_N"/>
</dbReference>
<evidence type="ECO:0000313" key="15">
    <source>
        <dbReference type="Proteomes" id="UP000695562"/>
    </source>
</evidence>
<dbReference type="InterPro" id="IPR013221">
    <property type="entry name" value="Mur_ligase_cen"/>
</dbReference>
<keyword evidence="8" id="KW-0131">Cell cycle</keyword>
<protein>
    <recommendedName>
        <fullName evidence="10">UDP-MurNAc-pentapeptide synthetase</fullName>
    </recommendedName>
</protein>
<reference evidence="14" key="1">
    <citation type="submission" date="2020-01" db="EMBL/GenBank/DDBJ databases">
        <title>Development of genomics and gene disruption for Polysphondylium violaceum indicates a role for the polyketide synthase stlB in stalk morphogenesis.</title>
        <authorList>
            <person name="Narita B."/>
            <person name="Kawabe Y."/>
            <person name="Kin K."/>
            <person name="Saito T."/>
            <person name="Gibbs R."/>
            <person name="Kuspa A."/>
            <person name="Muzny D."/>
            <person name="Queller D."/>
            <person name="Richards S."/>
            <person name="Strassman J."/>
            <person name="Sucgang R."/>
            <person name="Worley K."/>
            <person name="Schaap P."/>
        </authorList>
    </citation>
    <scope>NUCLEOTIDE SEQUENCE</scope>
    <source>
        <strain evidence="14">QSvi11</strain>
    </source>
</reference>
<dbReference type="Gene3D" id="3.40.1390.10">
    <property type="entry name" value="MurE/MurF, N-terminal domain"/>
    <property type="match status" value="1"/>
</dbReference>
<keyword evidence="9" id="KW-0961">Cell wall biogenesis/degradation</keyword>
<keyword evidence="4" id="KW-0547">Nucleotide-binding</keyword>
<dbReference type="InterPro" id="IPR035911">
    <property type="entry name" value="MurE/MurF_N"/>
</dbReference>
<evidence type="ECO:0000256" key="7">
    <source>
        <dbReference type="ARBA" id="ARBA00022984"/>
    </source>
</evidence>
<dbReference type="Gene3D" id="3.40.1190.10">
    <property type="entry name" value="Mur-like, catalytic domain"/>
    <property type="match status" value="1"/>
</dbReference>
<keyword evidence="2" id="KW-0436">Ligase</keyword>
<dbReference type="InterPro" id="IPR005863">
    <property type="entry name" value="UDP-N-AcMur_synth"/>
</dbReference>
<keyword evidence="15" id="KW-1185">Reference proteome</keyword>
<dbReference type="PANTHER" id="PTHR43024:SF1">
    <property type="entry name" value="UDP-N-ACETYLMURAMOYL-TRIPEPTIDE--D-ALANYL-D-ALANINE LIGASE"/>
    <property type="match status" value="1"/>
</dbReference>
<feature type="domain" description="Mur ligase central" evidence="13">
    <location>
        <begin position="94"/>
        <end position="279"/>
    </location>
</feature>
<dbReference type="Pfam" id="PF02875">
    <property type="entry name" value="Mur_ligase_C"/>
    <property type="match status" value="1"/>
</dbReference>
<keyword evidence="3" id="KW-0132">Cell division</keyword>
<feature type="domain" description="Mur ligase C-terminal" evidence="12">
    <location>
        <begin position="303"/>
        <end position="379"/>
    </location>
</feature>
<keyword evidence="6" id="KW-0133">Cell shape</keyword>
<dbReference type="InterPro" id="IPR004101">
    <property type="entry name" value="Mur_ligase_C"/>
</dbReference>
<comment type="caution">
    <text evidence="14">The sequence shown here is derived from an EMBL/GenBank/DDBJ whole genome shotgun (WGS) entry which is preliminary data.</text>
</comment>
<evidence type="ECO:0000256" key="10">
    <source>
        <dbReference type="ARBA" id="ARBA00031461"/>
    </source>
</evidence>
<dbReference type="SUPFAM" id="SSF63418">
    <property type="entry name" value="MurE/MurF N-terminal domain"/>
    <property type="match status" value="1"/>
</dbReference>
<dbReference type="GO" id="GO:0047480">
    <property type="term" value="F:UDP-N-acetylmuramoyl-tripeptide-D-alanyl-D-alanine ligase activity"/>
    <property type="evidence" value="ECO:0007669"/>
    <property type="project" value="InterPro"/>
</dbReference>
<dbReference type="GO" id="GO:0071555">
    <property type="term" value="P:cell wall organization"/>
    <property type="evidence" value="ECO:0007669"/>
    <property type="project" value="UniProtKB-KW"/>
</dbReference>
<dbReference type="InterPro" id="IPR051046">
    <property type="entry name" value="MurCDEF_CellWall_CoF430Synth"/>
</dbReference>
<dbReference type="GO" id="GO:0005524">
    <property type="term" value="F:ATP binding"/>
    <property type="evidence" value="ECO:0007669"/>
    <property type="project" value="UniProtKB-KW"/>
</dbReference>
<dbReference type="Pfam" id="PF08245">
    <property type="entry name" value="Mur_ligase_M"/>
    <property type="match status" value="1"/>
</dbReference>
<dbReference type="NCBIfam" id="TIGR01143">
    <property type="entry name" value="murF"/>
    <property type="match status" value="1"/>
</dbReference>
<evidence type="ECO:0000256" key="4">
    <source>
        <dbReference type="ARBA" id="ARBA00022741"/>
    </source>
</evidence>
<dbReference type="Pfam" id="PF01225">
    <property type="entry name" value="Mur_ligase"/>
    <property type="match status" value="1"/>
</dbReference>
<dbReference type="SUPFAM" id="SSF53623">
    <property type="entry name" value="MurD-like peptide ligases, catalytic domain"/>
    <property type="match status" value="1"/>
</dbReference>
<evidence type="ECO:0000256" key="3">
    <source>
        <dbReference type="ARBA" id="ARBA00022618"/>
    </source>
</evidence>
<evidence type="ECO:0000256" key="6">
    <source>
        <dbReference type="ARBA" id="ARBA00022960"/>
    </source>
</evidence>
<evidence type="ECO:0000259" key="13">
    <source>
        <dbReference type="Pfam" id="PF08245"/>
    </source>
</evidence>
<dbReference type="InterPro" id="IPR036615">
    <property type="entry name" value="Mur_ligase_C_dom_sf"/>
</dbReference>